<dbReference type="GO" id="GO:0006310">
    <property type="term" value="P:DNA recombination"/>
    <property type="evidence" value="ECO:0007669"/>
    <property type="project" value="UniProtKB-KW"/>
</dbReference>
<dbReference type="Pfam" id="PF01385">
    <property type="entry name" value="OrfB_IS605"/>
    <property type="match status" value="1"/>
</dbReference>
<keyword evidence="7" id="KW-0233">DNA recombination</keyword>
<feature type="domain" description="Transposase putative helix-turn-helix" evidence="10">
    <location>
        <begin position="1"/>
        <end position="44"/>
    </location>
</feature>
<dbReference type="PANTHER" id="PTHR30405">
    <property type="entry name" value="TRANSPOSASE"/>
    <property type="match status" value="1"/>
</dbReference>
<reference evidence="11 12" key="1">
    <citation type="journal article" date="2015" name="J. Biotechnol.">
        <title>Complete genome sequence of Photorhabdus temperata subsp. thracensis 39-8(T), an entomopathogenic bacterium for the improved commercial bioinsecticide.</title>
        <authorList>
            <person name="Kwak Y."/>
            <person name="Shin J.H."/>
        </authorList>
    </citation>
    <scope>NUCLEOTIDE SEQUENCE [LARGE SCALE GENOMIC DNA]</scope>
    <source>
        <strain evidence="11 12">DSM 15199</strain>
    </source>
</reference>
<evidence type="ECO:0000256" key="2">
    <source>
        <dbReference type="ARBA" id="ARBA00011044"/>
    </source>
</evidence>
<dbReference type="PANTHER" id="PTHR30405:SF25">
    <property type="entry name" value="RNA-GUIDED DNA ENDONUCLEASE INSQ-RELATED"/>
    <property type="match status" value="1"/>
</dbReference>
<dbReference type="Pfam" id="PF07282">
    <property type="entry name" value="Cas12f1-like_TNB"/>
    <property type="match status" value="1"/>
</dbReference>
<proteinExistence type="inferred from homology"/>
<reference evidence="12" key="2">
    <citation type="submission" date="2015-03" db="EMBL/GenBank/DDBJ databases">
        <title>Genome sequence of Azospirillum thiophilum strain DSM 21654T.</title>
        <authorList>
            <person name="Kwak Y."/>
            <person name="Shin J.-H."/>
        </authorList>
    </citation>
    <scope>NUCLEOTIDE SEQUENCE [LARGE SCALE GENOMIC DNA]</scope>
    <source>
        <strain evidence="12">DSM 15199</strain>
    </source>
</reference>
<evidence type="ECO:0000256" key="6">
    <source>
        <dbReference type="ARBA" id="ARBA00023125"/>
    </source>
</evidence>
<evidence type="ECO:0000313" key="12">
    <source>
        <dbReference type="Proteomes" id="UP000034866"/>
    </source>
</evidence>
<evidence type="ECO:0000256" key="7">
    <source>
        <dbReference type="ARBA" id="ARBA00023172"/>
    </source>
</evidence>
<accession>A0A0F7LJ87</accession>
<dbReference type="InterPro" id="IPR021027">
    <property type="entry name" value="Transposase_put_HTH"/>
</dbReference>
<dbReference type="PATRIC" id="fig|230089.6.peg.211"/>
<gene>
    <name evidence="11" type="ORF">VY86_00900</name>
</gene>
<evidence type="ECO:0000313" key="11">
    <source>
        <dbReference type="EMBL" id="AKH62133.1"/>
    </source>
</evidence>
<dbReference type="NCBIfam" id="TIGR01766">
    <property type="entry name" value="IS200/IS605 family accessory protein TnpB-like domain"/>
    <property type="match status" value="1"/>
</dbReference>
<keyword evidence="5" id="KW-0862">Zinc</keyword>
<feature type="domain" description="Probable transposase IS891/IS1136/IS1341" evidence="8">
    <location>
        <begin position="212"/>
        <end position="264"/>
    </location>
</feature>
<dbReference type="GO" id="GO:0003677">
    <property type="term" value="F:DNA binding"/>
    <property type="evidence" value="ECO:0007669"/>
    <property type="project" value="UniProtKB-KW"/>
</dbReference>
<protein>
    <submittedName>
        <fullName evidence="11">Transposase</fullName>
    </submittedName>
</protein>
<keyword evidence="4" id="KW-0479">Metal-binding</keyword>
<dbReference type="InterPro" id="IPR051399">
    <property type="entry name" value="RNA-guided_DNA_endo/Transpos"/>
</dbReference>
<comment type="similarity">
    <text evidence="1">In the C-terminal section; belongs to the transposase 35 family.</text>
</comment>
<evidence type="ECO:0000256" key="5">
    <source>
        <dbReference type="ARBA" id="ARBA00022833"/>
    </source>
</evidence>
<evidence type="ECO:0000256" key="4">
    <source>
        <dbReference type="ARBA" id="ARBA00022723"/>
    </source>
</evidence>
<dbReference type="GO" id="GO:0046872">
    <property type="term" value="F:metal ion binding"/>
    <property type="evidence" value="ECO:0007669"/>
    <property type="project" value="UniProtKB-KW"/>
</dbReference>
<dbReference type="OrthoDB" id="6441268at2"/>
<evidence type="ECO:0000259" key="9">
    <source>
        <dbReference type="Pfam" id="PF07282"/>
    </source>
</evidence>
<keyword evidence="6" id="KW-0238">DNA-binding</keyword>
<dbReference type="NCBIfam" id="NF040570">
    <property type="entry name" value="guided_TnpB"/>
    <property type="match status" value="1"/>
</dbReference>
<dbReference type="GO" id="GO:0032196">
    <property type="term" value="P:transposition"/>
    <property type="evidence" value="ECO:0007669"/>
    <property type="project" value="UniProtKB-KW"/>
</dbReference>
<evidence type="ECO:0000256" key="3">
    <source>
        <dbReference type="ARBA" id="ARBA00022578"/>
    </source>
</evidence>
<feature type="domain" description="Cas12f1-like TNB" evidence="9">
    <location>
        <begin position="276"/>
        <end position="343"/>
    </location>
</feature>
<dbReference type="KEGG" id="ptt:VY86_00900"/>
<dbReference type="STRING" id="230089.VY86_00900"/>
<evidence type="ECO:0000259" key="10">
    <source>
        <dbReference type="Pfam" id="PF12323"/>
    </source>
</evidence>
<dbReference type="EMBL" id="CP011104">
    <property type="protein sequence ID" value="AKH62133.1"/>
    <property type="molecule type" value="Genomic_DNA"/>
</dbReference>
<dbReference type="Pfam" id="PF12323">
    <property type="entry name" value="HTH_OrfB_IS605"/>
    <property type="match status" value="1"/>
</dbReference>
<evidence type="ECO:0000259" key="8">
    <source>
        <dbReference type="Pfam" id="PF01385"/>
    </source>
</evidence>
<dbReference type="InterPro" id="IPR001959">
    <property type="entry name" value="Transposase"/>
</dbReference>
<evidence type="ECO:0000256" key="1">
    <source>
        <dbReference type="ARBA" id="ARBA00008761"/>
    </source>
</evidence>
<name>A0A0F7LJ87_9GAMM</name>
<dbReference type="Proteomes" id="UP000034866">
    <property type="component" value="Chromosome"/>
</dbReference>
<sequence>MLRAIKVRIYPTPEQAEYLNAQFGVVRFAYNKALHIKKHAYKRYGVSLSPRKDLKPLLATAKKSRKYAWLKSYDSIALQQAVINLNTAFENFFNPKLQAKFPAFKRKHGKQSSYHCVGVKVLNEARKIPKLTPIEARIHREIKGEIKSITLSRTPTGKYFAAILCDDGKETPVPPDVIDADKSTGCDLGLTHFLIYSDGRKQANPRYLIWASKNRGKARLIVARCHEKVTNARADFQHKLSRQLIDENQAVIVETLKTSNMLKNRRLARHIADAGWHSFVTKLEYKGKEAGKHLIKLDQWYASSKTCHCCGHKESEMPLSQRYWMCPMCQTEHDRDINAALNIREQGLFELQAAGLVVSAHGGQRQTCRAQATACEVGSLAR</sequence>
<organism evidence="11 12">
    <name type="scientific">Photorhabdus thracensis</name>
    <dbReference type="NCBI Taxonomy" id="230089"/>
    <lineage>
        <taxon>Bacteria</taxon>
        <taxon>Pseudomonadati</taxon>
        <taxon>Pseudomonadota</taxon>
        <taxon>Gammaproteobacteria</taxon>
        <taxon>Enterobacterales</taxon>
        <taxon>Morganellaceae</taxon>
        <taxon>Photorhabdus</taxon>
    </lineage>
</organism>
<keyword evidence="12" id="KW-1185">Reference proteome</keyword>
<dbReference type="RefSeq" id="WP_046973597.1">
    <property type="nucleotide sequence ID" value="NZ_CAWQPG010000159.1"/>
</dbReference>
<comment type="similarity">
    <text evidence="2">In the N-terminal section; belongs to the transposase 2 family.</text>
</comment>
<dbReference type="InterPro" id="IPR010095">
    <property type="entry name" value="Cas12f1-like_TNB"/>
</dbReference>
<dbReference type="AlphaFoldDB" id="A0A0F7LJ87"/>
<keyword evidence="3" id="KW-0815">Transposition</keyword>